<dbReference type="InterPro" id="IPR011032">
    <property type="entry name" value="GroES-like_sf"/>
</dbReference>
<name>A0A1X2HFE6_SYNRA</name>
<dbReference type="AlphaFoldDB" id="A0A1X2HFE6"/>
<evidence type="ECO:0000313" key="2">
    <source>
        <dbReference type="EMBL" id="ORY97685.1"/>
    </source>
</evidence>
<dbReference type="Pfam" id="PF00107">
    <property type="entry name" value="ADH_zinc_N"/>
    <property type="match status" value="1"/>
</dbReference>
<organism evidence="2 3">
    <name type="scientific">Syncephalastrum racemosum</name>
    <name type="common">Filamentous fungus</name>
    <dbReference type="NCBI Taxonomy" id="13706"/>
    <lineage>
        <taxon>Eukaryota</taxon>
        <taxon>Fungi</taxon>
        <taxon>Fungi incertae sedis</taxon>
        <taxon>Mucoromycota</taxon>
        <taxon>Mucoromycotina</taxon>
        <taxon>Mucoromycetes</taxon>
        <taxon>Mucorales</taxon>
        <taxon>Syncephalastraceae</taxon>
        <taxon>Syncephalastrum</taxon>
    </lineage>
</organism>
<proteinExistence type="predicted"/>
<sequence length="347" mass="37670">MVLQAVLKNTPKPETGYKYTVAIQNGAIQREGSTHDVVVKIQAAALNHRDLWILRDNYPGDIKEGVVLGADAVGMLEEDSPSGKFKAGQRVLLHVGRNWTSNKRGPQQDFTVLGLAPEVGTLTERVAVNEDDIFLCPEHLSDAEAAALPLAGLTAYRAVFTKGQVEAGDHVLITGIGGGVALFALQYAVAVGANVYVTSSDPAKIQKAIALGAKGGINYREDDCIDKVLQLLGDNRLATIIDGAGGSLYPQYPRILQRGGYIVQYGHTSSIEEGVNFNVMFWGLNLEFRGTALGSRREFAELVEFVKEHKLKPIVCQVWKGLTQENLDNALDVMEHGNQFGKLVIEM</sequence>
<feature type="domain" description="Enoyl reductase (ER)" evidence="1">
    <location>
        <begin position="16"/>
        <end position="345"/>
    </location>
</feature>
<dbReference type="InterPro" id="IPR013154">
    <property type="entry name" value="ADH-like_N"/>
</dbReference>
<dbReference type="InterPro" id="IPR036291">
    <property type="entry name" value="NAD(P)-bd_dom_sf"/>
</dbReference>
<dbReference type="InParanoid" id="A0A1X2HFE6"/>
<dbReference type="PANTHER" id="PTHR45033:SF3">
    <property type="entry name" value="DEHYDROGENASE, PUTATIVE (AFU_ORTHOLOGUE AFUA_2G13270)-RELATED"/>
    <property type="match status" value="1"/>
</dbReference>
<dbReference type="InterPro" id="IPR020843">
    <property type="entry name" value="ER"/>
</dbReference>
<accession>A0A1X2HFE6</accession>
<dbReference type="Gene3D" id="3.40.50.720">
    <property type="entry name" value="NAD(P)-binding Rossmann-like Domain"/>
    <property type="match status" value="1"/>
</dbReference>
<comment type="caution">
    <text evidence="2">The sequence shown here is derived from an EMBL/GenBank/DDBJ whole genome shotgun (WGS) entry which is preliminary data.</text>
</comment>
<keyword evidence="3" id="KW-1185">Reference proteome</keyword>
<evidence type="ECO:0000259" key="1">
    <source>
        <dbReference type="SMART" id="SM00829"/>
    </source>
</evidence>
<dbReference type="SUPFAM" id="SSF50129">
    <property type="entry name" value="GroES-like"/>
    <property type="match status" value="1"/>
</dbReference>
<reference evidence="2 3" key="1">
    <citation type="submission" date="2016-07" db="EMBL/GenBank/DDBJ databases">
        <title>Pervasive Adenine N6-methylation of Active Genes in Fungi.</title>
        <authorList>
            <consortium name="DOE Joint Genome Institute"/>
            <person name="Mondo S.J."/>
            <person name="Dannebaum R.O."/>
            <person name="Kuo R.C."/>
            <person name="Labutti K."/>
            <person name="Haridas S."/>
            <person name="Kuo A."/>
            <person name="Salamov A."/>
            <person name="Ahrendt S.R."/>
            <person name="Lipzen A."/>
            <person name="Sullivan W."/>
            <person name="Andreopoulos W.B."/>
            <person name="Clum A."/>
            <person name="Lindquist E."/>
            <person name="Daum C."/>
            <person name="Ramamoorthy G.K."/>
            <person name="Gryganskyi A."/>
            <person name="Culley D."/>
            <person name="Magnuson J.K."/>
            <person name="James T.Y."/>
            <person name="O'Malley M.A."/>
            <person name="Stajich J.E."/>
            <person name="Spatafora J.W."/>
            <person name="Visel A."/>
            <person name="Grigoriev I.V."/>
        </authorList>
    </citation>
    <scope>NUCLEOTIDE SEQUENCE [LARGE SCALE GENOMIC DNA]</scope>
    <source>
        <strain evidence="2 3">NRRL 2496</strain>
    </source>
</reference>
<dbReference type="STRING" id="13706.A0A1X2HFE6"/>
<evidence type="ECO:0000313" key="3">
    <source>
        <dbReference type="Proteomes" id="UP000242180"/>
    </source>
</evidence>
<dbReference type="PANTHER" id="PTHR45033">
    <property type="match status" value="1"/>
</dbReference>
<dbReference type="SMART" id="SM00829">
    <property type="entry name" value="PKS_ER"/>
    <property type="match status" value="1"/>
</dbReference>
<gene>
    <name evidence="2" type="ORF">BCR43DRAFT_456824</name>
</gene>
<dbReference type="OrthoDB" id="449487at2759"/>
<dbReference type="InterPro" id="IPR013149">
    <property type="entry name" value="ADH-like_C"/>
</dbReference>
<dbReference type="GO" id="GO:0016491">
    <property type="term" value="F:oxidoreductase activity"/>
    <property type="evidence" value="ECO:0007669"/>
    <property type="project" value="InterPro"/>
</dbReference>
<dbReference type="InterPro" id="IPR052711">
    <property type="entry name" value="Zinc_ADH-like"/>
</dbReference>
<dbReference type="SUPFAM" id="SSF51735">
    <property type="entry name" value="NAD(P)-binding Rossmann-fold domains"/>
    <property type="match status" value="1"/>
</dbReference>
<protein>
    <recommendedName>
        <fullName evidence="1">Enoyl reductase (ER) domain-containing protein</fullName>
    </recommendedName>
</protein>
<dbReference type="Proteomes" id="UP000242180">
    <property type="component" value="Unassembled WGS sequence"/>
</dbReference>
<dbReference type="EMBL" id="MCGN01000004">
    <property type="protein sequence ID" value="ORY97685.1"/>
    <property type="molecule type" value="Genomic_DNA"/>
</dbReference>
<dbReference type="OMA" id="YREDDCI"/>
<dbReference type="Gene3D" id="3.90.180.10">
    <property type="entry name" value="Medium-chain alcohol dehydrogenases, catalytic domain"/>
    <property type="match status" value="1"/>
</dbReference>
<dbReference type="Pfam" id="PF08240">
    <property type="entry name" value="ADH_N"/>
    <property type="match status" value="1"/>
</dbReference>